<name>A0A964T538_9HYPH</name>
<organism evidence="1 2">
    <name type="scientific">Propylenella binzhouense</name>
    <dbReference type="NCBI Taxonomy" id="2555902"/>
    <lineage>
        <taxon>Bacteria</taxon>
        <taxon>Pseudomonadati</taxon>
        <taxon>Pseudomonadota</taxon>
        <taxon>Alphaproteobacteria</taxon>
        <taxon>Hyphomicrobiales</taxon>
        <taxon>Propylenellaceae</taxon>
        <taxon>Propylenella</taxon>
    </lineage>
</organism>
<dbReference type="RefSeq" id="WP_161140917.1">
    <property type="nucleotide sequence ID" value="NZ_SPKJ01000041.1"/>
</dbReference>
<dbReference type="InterPro" id="IPR003718">
    <property type="entry name" value="OsmC/Ohr_fam"/>
</dbReference>
<dbReference type="InterPro" id="IPR036102">
    <property type="entry name" value="OsmC/Ohrsf"/>
</dbReference>
<reference evidence="1" key="1">
    <citation type="submission" date="2019-03" db="EMBL/GenBank/DDBJ databases">
        <title>Afifella sp. nov., isolated from activated sludge.</title>
        <authorList>
            <person name="Li Q."/>
            <person name="Liu Y."/>
        </authorList>
    </citation>
    <scope>NUCLEOTIDE SEQUENCE</scope>
    <source>
        <strain evidence="1">L72</strain>
    </source>
</reference>
<comment type="caution">
    <text evidence="1">The sequence shown here is derived from an EMBL/GenBank/DDBJ whole genome shotgun (WGS) entry which is preliminary data.</text>
</comment>
<proteinExistence type="predicted"/>
<protein>
    <submittedName>
        <fullName evidence="1">OsmC family peroxiredoxin</fullName>
    </submittedName>
</protein>
<dbReference type="InterPro" id="IPR052707">
    <property type="entry name" value="OsmC_Ohr_Peroxiredoxin"/>
</dbReference>
<sequence>MAEIKHDATISWRNDGGDFLRGKYSRLHEWRFDGGATVPASASPSVVPLPLSSAEAVDPEEAFVASLASCHMLTFLDLARRAGHVVLSYEDQAYGVMERLGAGRHAVAKVVLRPKIAFETEPEPAALTDLHHRAHELCFIANSVKSEVVVEGIAAPAEGN</sequence>
<gene>
    <name evidence="1" type="ORF">E4O86_12700</name>
</gene>
<accession>A0A964T538</accession>
<dbReference type="Pfam" id="PF02566">
    <property type="entry name" value="OsmC"/>
    <property type="match status" value="1"/>
</dbReference>
<dbReference type="OrthoDB" id="9795405at2"/>
<dbReference type="PANTHER" id="PTHR42830:SF2">
    <property type="entry name" value="OSMC_OHR FAMILY PROTEIN"/>
    <property type="match status" value="1"/>
</dbReference>
<dbReference type="SUPFAM" id="SSF82784">
    <property type="entry name" value="OsmC-like"/>
    <property type="match status" value="1"/>
</dbReference>
<dbReference type="InterPro" id="IPR015946">
    <property type="entry name" value="KH_dom-like_a/b"/>
</dbReference>
<dbReference type="AlphaFoldDB" id="A0A964T538"/>
<evidence type="ECO:0000313" key="1">
    <source>
        <dbReference type="EMBL" id="MYZ48570.1"/>
    </source>
</evidence>
<dbReference type="Proteomes" id="UP000773614">
    <property type="component" value="Unassembled WGS sequence"/>
</dbReference>
<dbReference type="EMBL" id="SPKJ01000041">
    <property type="protein sequence ID" value="MYZ48570.1"/>
    <property type="molecule type" value="Genomic_DNA"/>
</dbReference>
<dbReference type="PANTHER" id="PTHR42830">
    <property type="entry name" value="OSMOTICALLY INDUCIBLE FAMILY PROTEIN"/>
    <property type="match status" value="1"/>
</dbReference>
<keyword evidence="2" id="KW-1185">Reference proteome</keyword>
<evidence type="ECO:0000313" key="2">
    <source>
        <dbReference type="Proteomes" id="UP000773614"/>
    </source>
</evidence>
<dbReference type="Gene3D" id="3.30.300.20">
    <property type="match status" value="1"/>
</dbReference>